<evidence type="ECO:0000259" key="6">
    <source>
        <dbReference type="PROSITE" id="PS50103"/>
    </source>
</evidence>
<dbReference type="InterPro" id="IPR000571">
    <property type="entry name" value="Znf_CCCH"/>
</dbReference>
<feature type="compositionally biased region" description="Polar residues" evidence="5">
    <location>
        <begin position="835"/>
        <end position="846"/>
    </location>
</feature>
<evidence type="ECO:0000313" key="8">
    <source>
        <dbReference type="Proteomes" id="UP000041254"/>
    </source>
</evidence>
<feature type="compositionally biased region" description="Basic and acidic residues" evidence="5">
    <location>
        <begin position="173"/>
        <end position="192"/>
    </location>
</feature>
<reference evidence="7 8" key="1">
    <citation type="submission" date="2014-11" db="EMBL/GenBank/DDBJ databases">
        <authorList>
            <person name="Zhu J."/>
            <person name="Qi W."/>
            <person name="Song R."/>
        </authorList>
    </citation>
    <scope>NUCLEOTIDE SEQUENCE [LARGE SCALE GENOMIC DNA]</scope>
</reference>
<dbReference type="AlphaFoldDB" id="A0A0G4EJF8"/>
<dbReference type="SMART" id="SM00356">
    <property type="entry name" value="ZnF_C3H1"/>
    <property type="match status" value="1"/>
</dbReference>
<feature type="compositionally biased region" description="Basic and acidic residues" evidence="5">
    <location>
        <begin position="128"/>
        <end position="153"/>
    </location>
</feature>
<dbReference type="PROSITE" id="PS50103">
    <property type="entry name" value="ZF_C3H1"/>
    <property type="match status" value="1"/>
</dbReference>
<feature type="region of interest" description="Disordered" evidence="5">
    <location>
        <begin position="950"/>
        <end position="970"/>
    </location>
</feature>
<feature type="compositionally biased region" description="Pro residues" evidence="5">
    <location>
        <begin position="951"/>
        <end position="970"/>
    </location>
</feature>
<keyword evidence="2 4" id="KW-0863">Zinc-finger</keyword>
<name>A0A0G4EJF8_VITBC</name>
<gene>
    <name evidence="7" type="ORF">Vbra_7634</name>
</gene>
<dbReference type="OrthoDB" id="411372at2759"/>
<dbReference type="Proteomes" id="UP000041254">
    <property type="component" value="Unassembled WGS sequence"/>
</dbReference>
<feature type="region of interest" description="Disordered" evidence="5">
    <location>
        <begin position="107"/>
        <end position="352"/>
    </location>
</feature>
<sequence length="970" mass="104689">MSDKRICRFFLNGFCREGESCPYSHDVKSVGRRSEVTGIKVGMDARKRYIEARNETTGALREFADYGEAAEALGVDQSQVIIKVAARNHRDKILKIKGDEWTFTEIHTDKRSHQQLTNGSSAAGGPTPRDRPDRDRLERDRDRNRDRSDRESDLVASSSRPKLPLPHLTPPLPRRDGRRGDDPPRRGEDPRSRPQLMRLGDRSRSGGAYSSRGPPDDRDRVMVRDDRDRLDRQGAGPGPPSSARIRDREPQEPLPPPTGRRRALGDGPGGQSGRDVMVGDAGRRGMADRRGREDGQGGRETPKAYDRERREDSADMTGAGQQNRGADGDSRSGQASLKRKQDDRDVSDQDMDVSRVLGLPTVLGDALKALLKGPPAIIEDDKSTAAEAARSSERHVVSLSPVEVIRCSILQTLRSKGGWGVEAGPAIKRAAGPDGDAVAVPFNGKQRPNAILPLLTFGELPFHLYESRAAHEEGRPWQESPQPPPAAAAVAAATAGGEAKMDTSESAGGIPPVSADTLVAWLIDEPERNVRLRITLGADVPLMIPKGSAAPAAAAAAAASSASPSPSASARDGEVLVKAGGLWCFLYHECRRMTYDQDAIASKGYEFVEGDAQKAVREVLWGRHEPTLPAGHTVAAEVDFVDRCGRPALPPAASSVPTPEPSPISSLPGINPPLGGASPARGESGLPSLSPSGSPTPGGTGGEGAESGASQDNAPCMQCAWFQNELERKVTLINQLREQSASDERATVGEYEKKLRSLTEALEQERERGQRLSRSLDKTEQELADKTQQLATAQQDVAARTLDYKRLLAKHDLETQKHAKLSDELKETQDRLQAAENQNRSSATTSAQAGQTNAGPQQQQRQGEGGAAAAAAAGGGNGGSGVSQQTQQPPPVAPTSNDGSDAAAASFEREISDAYVRHQQQCEQMQLIYHEQLSERDHRLQQLHEQLQWLPRPPAPNMPPPHRIPAPFRP</sequence>
<feature type="region of interest" description="Disordered" evidence="5">
    <location>
        <begin position="819"/>
        <end position="904"/>
    </location>
</feature>
<keyword evidence="1 4" id="KW-0479">Metal-binding</keyword>
<dbReference type="InterPro" id="IPR036855">
    <property type="entry name" value="Znf_CCCH_sf"/>
</dbReference>
<feature type="domain" description="C3H1-type" evidence="6">
    <location>
        <begin position="1"/>
        <end position="28"/>
    </location>
</feature>
<evidence type="ECO:0000256" key="2">
    <source>
        <dbReference type="ARBA" id="ARBA00022771"/>
    </source>
</evidence>
<proteinExistence type="predicted"/>
<dbReference type="Gene3D" id="4.10.1000.10">
    <property type="entry name" value="Zinc finger, CCCH-type"/>
    <property type="match status" value="1"/>
</dbReference>
<feature type="zinc finger region" description="C3H1-type" evidence="4">
    <location>
        <begin position="1"/>
        <end position="28"/>
    </location>
</feature>
<feature type="compositionally biased region" description="Basic and acidic residues" evidence="5">
    <location>
        <begin position="819"/>
        <end position="830"/>
    </location>
</feature>
<dbReference type="VEuPathDB" id="CryptoDB:Vbra_7634"/>
<evidence type="ECO:0000256" key="4">
    <source>
        <dbReference type="PROSITE-ProRule" id="PRU00723"/>
    </source>
</evidence>
<keyword evidence="3 4" id="KW-0862">Zinc</keyword>
<dbReference type="SUPFAM" id="SSF90229">
    <property type="entry name" value="CCCH zinc finger"/>
    <property type="match status" value="1"/>
</dbReference>
<dbReference type="EMBL" id="CDMY01000243">
    <property type="protein sequence ID" value="CEL96654.1"/>
    <property type="molecule type" value="Genomic_DNA"/>
</dbReference>
<feature type="region of interest" description="Disordered" evidence="5">
    <location>
        <begin position="649"/>
        <end position="712"/>
    </location>
</feature>
<dbReference type="Pfam" id="PF00642">
    <property type="entry name" value="zf-CCCH"/>
    <property type="match status" value="1"/>
</dbReference>
<dbReference type="InParanoid" id="A0A0G4EJF8"/>
<feature type="region of interest" description="Disordered" evidence="5">
    <location>
        <begin position="763"/>
        <end position="788"/>
    </location>
</feature>
<feature type="compositionally biased region" description="Basic and acidic residues" evidence="5">
    <location>
        <begin position="214"/>
        <end position="232"/>
    </location>
</feature>
<protein>
    <recommendedName>
        <fullName evidence="6">C3H1-type domain-containing protein</fullName>
    </recommendedName>
</protein>
<feature type="compositionally biased region" description="Gly residues" evidence="5">
    <location>
        <begin position="696"/>
        <end position="705"/>
    </location>
</feature>
<feature type="compositionally biased region" description="Low complexity" evidence="5">
    <location>
        <begin position="847"/>
        <end position="872"/>
    </location>
</feature>
<feature type="compositionally biased region" description="Pro residues" evidence="5">
    <location>
        <begin position="163"/>
        <end position="172"/>
    </location>
</feature>
<organism evidence="7 8">
    <name type="scientific">Vitrella brassicaformis (strain CCMP3155)</name>
    <dbReference type="NCBI Taxonomy" id="1169540"/>
    <lineage>
        <taxon>Eukaryota</taxon>
        <taxon>Sar</taxon>
        <taxon>Alveolata</taxon>
        <taxon>Colpodellida</taxon>
        <taxon>Vitrellaceae</taxon>
        <taxon>Vitrella</taxon>
    </lineage>
</organism>
<feature type="region of interest" description="Disordered" evidence="5">
    <location>
        <begin position="471"/>
        <end position="509"/>
    </location>
</feature>
<feature type="compositionally biased region" description="Basic and acidic residues" evidence="5">
    <location>
        <begin position="281"/>
        <end position="313"/>
    </location>
</feature>
<feature type="compositionally biased region" description="Basic and acidic residues" evidence="5">
    <location>
        <begin position="763"/>
        <end position="785"/>
    </location>
</feature>
<evidence type="ECO:0000313" key="7">
    <source>
        <dbReference type="EMBL" id="CEL96654.1"/>
    </source>
</evidence>
<feature type="compositionally biased region" description="Low complexity" evidence="5">
    <location>
        <begin position="682"/>
        <end position="695"/>
    </location>
</feature>
<evidence type="ECO:0000256" key="1">
    <source>
        <dbReference type="ARBA" id="ARBA00022723"/>
    </source>
</evidence>
<dbReference type="GO" id="GO:0008270">
    <property type="term" value="F:zinc ion binding"/>
    <property type="evidence" value="ECO:0007669"/>
    <property type="project" value="UniProtKB-KW"/>
</dbReference>
<evidence type="ECO:0000256" key="3">
    <source>
        <dbReference type="ARBA" id="ARBA00022833"/>
    </source>
</evidence>
<evidence type="ECO:0000256" key="5">
    <source>
        <dbReference type="SAM" id="MobiDB-lite"/>
    </source>
</evidence>
<accession>A0A0G4EJF8</accession>
<keyword evidence="8" id="KW-1185">Reference proteome</keyword>